<evidence type="ECO:0008006" key="3">
    <source>
        <dbReference type="Google" id="ProtNLM"/>
    </source>
</evidence>
<dbReference type="EMBL" id="JACCCO010000001">
    <property type="protein sequence ID" value="NYF38114.1"/>
    <property type="molecule type" value="Genomic_DNA"/>
</dbReference>
<evidence type="ECO:0000313" key="2">
    <source>
        <dbReference type="Proteomes" id="UP000576393"/>
    </source>
</evidence>
<keyword evidence="2" id="KW-1185">Reference proteome</keyword>
<sequence>MTMHLAHYLGMLHRSLNELAGAFSEVGRSHAGEPDVHHICERLADQCVEHSRRLEPFVGRYSEEASDEPERLHSTLFSGTRAGGLGLLRDLHDLYLMAAECDICWTLIGQAAQGARDEELLGTVNACEQETSTQMLWLRTRMKQAAPQALVVAS</sequence>
<reference evidence="1 2" key="1">
    <citation type="submission" date="2020-07" db="EMBL/GenBank/DDBJ databases">
        <title>Sequencing the genomes of 1000 actinobacteria strains.</title>
        <authorList>
            <person name="Klenk H.-P."/>
        </authorList>
    </citation>
    <scope>NUCLEOTIDE SEQUENCE [LARGE SCALE GENOMIC DNA]</scope>
    <source>
        <strain evidence="1 2">DSM 45763</strain>
    </source>
</reference>
<dbReference type="Proteomes" id="UP000576393">
    <property type="component" value="Unassembled WGS sequence"/>
</dbReference>
<name>A0A852USL3_9ACTN</name>
<dbReference type="RefSeq" id="WP_218911551.1">
    <property type="nucleotide sequence ID" value="NZ_JACCCO010000001.1"/>
</dbReference>
<dbReference type="AlphaFoldDB" id="A0A852USL3"/>
<comment type="caution">
    <text evidence="1">The sequence shown here is derived from an EMBL/GenBank/DDBJ whole genome shotgun (WGS) entry which is preliminary data.</text>
</comment>
<organism evidence="1 2">
    <name type="scientific">Streptosporangium sandarakinum</name>
    <dbReference type="NCBI Taxonomy" id="1260955"/>
    <lineage>
        <taxon>Bacteria</taxon>
        <taxon>Bacillati</taxon>
        <taxon>Actinomycetota</taxon>
        <taxon>Actinomycetes</taxon>
        <taxon>Streptosporangiales</taxon>
        <taxon>Streptosporangiaceae</taxon>
        <taxon>Streptosporangium</taxon>
    </lineage>
</organism>
<protein>
    <recommendedName>
        <fullName evidence="3">Molybdopterin oxidoreductase</fullName>
    </recommendedName>
</protein>
<evidence type="ECO:0000313" key="1">
    <source>
        <dbReference type="EMBL" id="NYF38114.1"/>
    </source>
</evidence>
<proteinExistence type="predicted"/>
<gene>
    <name evidence="1" type="ORF">HDA43_000273</name>
</gene>
<accession>A0A852USL3</accession>